<feature type="transmembrane region" description="Helical" evidence="1">
    <location>
        <begin position="117"/>
        <end position="136"/>
    </location>
</feature>
<protein>
    <submittedName>
        <fullName evidence="2">Uncharacterized protein</fullName>
    </submittedName>
</protein>
<feature type="transmembrane region" description="Helical" evidence="1">
    <location>
        <begin position="148"/>
        <end position="169"/>
    </location>
</feature>
<evidence type="ECO:0000256" key="1">
    <source>
        <dbReference type="SAM" id="Phobius"/>
    </source>
</evidence>
<evidence type="ECO:0000313" key="2">
    <source>
        <dbReference type="EMBL" id="MFC7247526.1"/>
    </source>
</evidence>
<keyword evidence="1" id="KW-0812">Transmembrane</keyword>
<feature type="transmembrane region" description="Helical" evidence="1">
    <location>
        <begin position="45"/>
        <end position="66"/>
    </location>
</feature>
<organism evidence="2 3">
    <name type="scientific">Catellatospora aurea</name>
    <dbReference type="NCBI Taxonomy" id="1337874"/>
    <lineage>
        <taxon>Bacteria</taxon>
        <taxon>Bacillati</taxon>
        <taxon>Actinomycetota</taxon>
        <taxon>Actinomycetes</taxon>
        <taxon>Micromonosporales</taxon>
        <taxon>Micromonosporaceae</taxon>
        <taxon>Catellatospora</taxon>
    </lineage>
</organism>
<gene>
    <name evidence="2" type="ORF">ACFQO7_34120</name>
</gene>
<name>A0ABW2H6C6_9ACTN</name>
<accession>A0ABW2H6C6</accession>
<dbReference type="EMBL" id="JBHTAC010000058">
    <property type="protein sequence ID" value="MFC7247526.1"/>
    <property type="molecule type" value="Genomic_DNA"/>
</dbReference>
<comment type="caution">
    <text evidence="2">The sequence shown here is derived from an EMBL/GenBank/DDBJ whole genome shotgun (WGS) entry which is preliminary data.</text>
</comment>
<feature type="transmembrane region" description="Helical" evidence="1">
    <location>
        <begin position="204"/>
        <end position="224"/>
    </location>
</feature>
<feature type="transmembrane region" description="Helical" evidence="1">
    <location>
        <begin position="78"/>
        <end position="97"/>
    </location>
</feature>
<dbReference type="RefSeq" id="WP_376810250.1">
    <property type="nucleotide sequence ID" value="NZ_JBHTAC010000058.1"/>
</dbReference>
<sequence>MSSLWIQRNAALRLLAVPVLVALGQLALTAGVMTVLSTLEIAGTAQATVATGVVVAVPLAVLTWVLSRRMDARAAESFGWLVPSAVALGASAVWVIPDLILSRRPYTDALLDTLPATAAWGFGMVVLLRAAAPHVSGPHSVRHRAATAAGAFLVLELSTAVDVLTSLSAQQAPHGFALLWYPSALSGLGAGGPLDPAVTLHNAVGAKAVLLTICTVFVLGLATARARRSEAAATAR</sequence>
<keyword evidence="1" id="KW-1133">Transmembrane helix</keyword>
<keyword evidence="3" id="KW-1185">Reference proteome</keyword>
<keyword evidence="1" id="KW-0472">Membrane</keyword>
<evidence type="ECO:0000313" key="3">
    <source>
        <dbReference type="Proteomes" id="UP001596392"/>
    </source>
</evidence>
<proteinExistence type="predicted"/>
<reference evidence="3" key="1">
    <citation type="journal article" date="2019" name="Int. J. Syst. Evol. Microbiol.">
        <title>The Global Catalogue of Microorganisms (GCM) 10K type strain sequencing project: providing services to taxonomists for standard genome sequencing and annotation.</title>
        <authorList>
            <consortium name="The Broad Institute Genomics Platform"/>
            <consortium name="The Broad Institute Genome Sequencing Center for Infectious Disease"/>
            <person name="Wu L."/>
            <person name="Ma J."/>
        </authorList>
    </citation>
    <scope>NUCLEOTIDE SEQUENCE [LARGE SCALE GENOMIC DNA]</scope>
    <source>
        <strain evidence="3">CGMCC 1.9106</strain>
    </source>
</reference>
<dbReference type="Proteomes" id="UP001596392">
    <property type="component" value="Unassembled WGS sequence"/>
</dbReference>